<dbReference type="PROSITE" id="PS00297">
    <property type="entry name" value="HSP70_1"/>
    <property type="match status" value="1"/>
</dbReference>
<protein>
    <submittedName>
        <fullName evidence="5">Heat shock protein 70</fullName>
    </submittedName>
</protein>
<dbReference type="SUPFAM" id="SSF53067">
    <property type="entry name" value="Actin-like ATPase domain"/>
    <property type="match status" value="2"/>
</dbReference>
<dbReference type="GO" id="GO:0005524">
    <property type="term" value="F:ATP binding"/>
    <property type="evidence" value="ECO:0007669"/>
    <property type="project" value="UniProtKB-KW"/>
</dbReference>
<accession>A0A914ZBE9</accession>
<evidence type="ECO:0000313" key="4">
    <source>
        <dbReference type="Proteomes" id="UP000887577"/>
    </source>
</evidence>
<dbReference type="Gene3D" id="3.30.420.40">
    <property type="match status" value="2"/>
</dbReference>
<reference evidence="5" key="1">
    <citation type="submission" date="2022-11" db="UniProtKB">
        <authorList>
            <consortium name="WormBaseParasite"/>
        </authorList>
    </citation>
    <scope>IDENTIFICATION</scope>
</reference>
<keyword evidence="2" id="KW-0547">Nucleotide-binding</keyword>
<organism evidence="4 5">
    <name type="scientific">Panagrolaimus superbus</name>
    <dbReference type="NCBI Taxonomy" id="310955"/>
    <lineage>
        <taxon>Eukaryota</taxon>
        <taxon>Metazoa</taxon>
        <taxon>Ecdysozoa</taxon>
        <taxon>Nematoda</taxon>
        <taxon>Chromadorea</taxon>
        <taxon>Rhabditida</taxon>
        <taxon>Tylenchina</taxon>
        <taxon>Panagrolaimomorpha</taxon>
        <taxon>Panagrolaimoidea</taxon>
        <taxon>Panagrolaimidae</taxon>
        <taxon>Panagrolaimus</taxon>
    </lineage>
</organism>
<dbReference type="PANTHER" id="PTHR19375">
    <property type="entry name" value="HEAT SHOCK PROTEIN 70KDA"/>
    <property type="match status" value="1"/>
</dbReference>
<dbReference type="Gene3D" id="3.90.640.10">
    <property type="entry name" value="Actin, Chain A, domain 4"/>
    <property type="match status" value="1"/>
</dbReference>
<evidence type="ECO:0000313" key="5">
    <source>
        <dbReference type="WBParaSite" id="PSU_v2.g9633.t1"/>
    </source>
</evidence>
<evidence type="ECO:0000256" key="2">
    <source>
        <dbReference type="ARBA" id="ARBA00022741"/>
    </source>
</evidence>
<dbReference type="WBParaSite" id="PSU_v2.g9633.t1">
    <property type="protein sequence ID" value="PSU_v2.g9633.t1"/>
    <property type="gene ID" value="PSU_v2.g9633"/>
</dbReference>
<dbReference type="Proteomes" id="UP000887577">
    <property type="component" value="Unplaced"/>
</dbReference>
<dbReference type="PRINTS" id="PR00301">
    <property type="entry name" value="HEATSHOCK70"/>
</dbReference>
<dbReference type="Gene3D" id="3.30.30.30">
    <property type="match status" value="1"/>
</dbReference>
<dbReference type="Pfam" id="PF00012">
    <property type="entry name" value="HSP70"/>
    <property type="match status" value="1"/>
</dbReference>
<dbReference type="InterPro" id="IPR018181">
    <property type="entry name" value="Heat_shock_70_CS"/>
</dbReference>
<evidence type="ECO:0000256" key="1">
    <source>
        <dbReference type="ARBA" id="ARBA00007381"/>
    </source>
</evidence>
<dbReference type="GO" id="GO:0140662">
    <property type="term" value="F:ATP-dependent protein folding chaperone"/>
    <property type="evidence" value="ECO:0007669"/>
    <property type="project" value="InterPro"/>
</dbReference>
<dbReference type="AlphaFoldDB" id="A0A914ZBE9"/>
<name>A0A914ZBE9_9BILA</name>
<sequence length="325" mass="37026">MFLENFKDIDEFIDAFYGTFNSKNEEEDQRSLEEIQRYTIPKQISTNNKEINVVGIDLGTTRCCAAVNRKNGIQTVALENTGERLLPSYVAFDEKHIKCGQIVVYRLRNYSEASVFDIKRIIGRRFENLKVDESWTFEVCNDDGKIFIKTEGFNGDILKMTPEDISAELLKYIKHKTEEFQGQKLFEAVITVPAAFDEAQRKATIEAANLAGWETVQLLPEPVAAAFAYFIDRPIPENSTLLLFDLGGGTLDVCIFKISNGELNIISRSGDPNLGGRDFDSILINYFKEKLKNNYEIILSKSKQFKLMQICQEAKETLTVTNEYL</sequence>
<evidence type="ECO:0000256" key="3">
    <source>
        <dbReference type="ARBA" id="ARBA00022840"/>
    </source>
</evidence>
<comment type="similarity">
    <text evidence="1">Belongs to the heat shock protein 70 family.</text>
</comment>
<keyword evidence="3" id="KW-0067">ATP-binding</keyword>
<keyword evidence="4" id="KW-1185">Reference proteome</keyword>
<dbReference type="InterPro" id="IPR043129">
    <property type="entry name" value="ATPase_NBD"/>
</dbReference>
<dbReference type="GO" id="GO:0006950">
    <property type="term" value="P:response to stress"/>
    <property type="evidence" value="ECO:0007669"/>
    <property type="project" value="UniProtKB-ARBA"/>
</dbReference>
<proteinExistence type="inferred from homology"/>
<dbReference type="InterPro" id="IPR013126">
    <property type="entry name" value="Hsp_70_fam"/>
</dbReference>